<reference evidence="1" key="1">
    <citation type="submission" date="2023-08" db="EMBL/GenBank/DDBJ databases">
        <authorList>
            <person name="Alioto T."/>
            <person name="Alioto T."/>
            <person name="Gomez Garrido J."/>
        </authorList>
    </citation>
    <scope>NUCLEOTIDE SEQUENCE</scope>
</reference>
<gene>
    <name evidence="1" type="ORF">XNOV1_A015779</name>
</gene>
<dbReference type="EMBL" id="OY660872">
    <property type="protein sequence ID" value="CAJ1064738.1"/>
    <property type="molecule type" value="Genomic_DNA"/>
</dbReference>
<evidence type="ECO:0000313" key="2">
    <source>
        <dbReference type="Proteomes" id="UP001178508"/>
    </source>
</evidence>
<dbReference type="AlphaFoldDB" id="A0AAV1FU68"/>
<organism evidence="1 2">
    <name type="scientific">Xyrichtys novacula</name>
    <name type="common">Pearly razorfish</name>
    <name type="synonym">Hemipteronotus novacula</name>
    <dbReference type="NCBI Taxonomy" id="13765"/>
    <lineage>
        <taxon>Eukaryota</taxon>
        <taxon>Metazoa</taxon>
        <taxon>Chordata</taxon>
        <taxon>Craniata</taxon>
        <taxon>Vertebrata</taxon>
        <taxon>Euteleostomi</taxon>
        <taxon>Actinopterygii</taxon>
        <taxon>Neopterygii</taxon>
        <taxon>Teleostei</taxon>
        <taxon>Neoteleostei</taxon>
        <taxon>Acanthomorphata</taxon>
        <taxon>Eupercaria</taxon>
        <taxon>Labriformes</taxon>
        <taxon>Labridae</taxon>
        <taxon>Xyrichtys</taxon>
    </lineage>
</organism>
<evidence type="ECO:0000313" key="1">
    <source>
        <dbReference type="EMBL" id="CAJ1064738.1"/>
    </source>
</evidence>
<sequence>MKYSRNKLLELNDAAFRQLPAAFIIPAEITRSTSSTPGDEKRRRRRYLVSYLESCDKDDDKTNSICSQLQDPKLRATFLFLDHALKLLHNFQKHLQTNREAARDDLLLILKEANSLLGIYTSYFLHPQAAACFLKGHDPQFLKNKKFHLQTPELSLGGKTVVDFLNVGNIYTDLVSYFESCDKDDDKANSICSQLQDPKLRATLLFLDHALKLLHNFQKHLQTNREAARDDLLLILKEANSLLGIYTSYFLHPQAAACFLKGHDPQFLKNKKFHLQTPELSLGGKTVVDFLNVGNIYTDLVSYFESCDKDDDKANSICSQLQDPKLRATLLFLDHALKLLHNFQKHLQTNREAARDDLLLILKEANSLLGIYTSYFLHPQAAACFLKGHDPQFLKNKKFHLQTPELSLGGKTVVDFLNVGNIYTDLVSYFESCDKDDDKANSICSQLQDPKLRATLLFLDHALKLLHNFQKHLQTNREAARDDLLLILKEANSLLGIYTSYFLHPQAAACFLKGHDPQFLKNKKFHLQTPELSLGGKTVVDFLNVGNIYTDLVSYFESCDKDDDKANSICSQLQDPKLRATLLFLDHALKLLHNFQKHLQTNREAARDDLLLILKEANSLLGIYTSYFLHPQAAACFLKGHDPQFLKNKKFHLQTPELSLGGKTVVDFLNVGNIYTDLVSYFESCDKDDDKANSICSQLQDPKLRATLLFLDHALKLLHNFQKHLQTNREAARDDLLLILKEANSLLGIYTSYFLHPQASACFLKGHDPQFLKNKKFHLQTPELSLGGKTVQQQRHGEKKDHLEQVAVAFICALVLVLTHNQYLTLLAHLLIMLAVLILSTIYKAHYVNVFGHPDKVSREKVTGKAVEKLGTKLGFCKSPEEVSQSKSEFLEYQLAEDEEKENPEAASLEKHWQQQWHGKKKDHLEQVAVTFICALVLRREKVTGKAVEKLGTKLGFCKSPEEVGQSTSETLSTGFYALFFS</sequence>
<protein>
    <submittedName>
        <fullName evidence="1">DNA (Cytosine-5-)-methyltransferase 3 beta, duplicate a isoform X2</fullName>
    </submittedName>
</protein>
<name>A0AAV1FU68_XYRNO</name>
<accession>A0AAV1FU68</accession>
<dbReference type="Proteomes" id="UP001178508">
    <property type="component" value="Chromosome 9"/>
</dbReference>
<proteinExistence type="predicted"/>
<keyword evidence="2" id="KW-1185">Reference proteome</keyword>